<keyword evidence="3" id="KW-0378">Hydrolase</keyword>
<dbReference type="Proteomes" id="UP000292120">
    <property type="component" value="Unassembled WGS sequence"/>
</dbReference>
<dbReference type="EMBL" id="SIXI01000003">
    <property type="protein sequence ID" value="TBO31499.1"/>
    <property type="molecule type" value="Genomic_DNA"/>
</dbReference>
<name>A0A4Q9H521_9BURK</name>
<proteinExistence type="inferred from homology"/>
<keyword evidence="4" id="KW-1185">Reference proteome</keyword>
<dbReference type="RefSeq" id="WP_130967953.1">
    <property type="nucleotide sequence ID" value="NZ_SIXI01000003.1"/>
</dbReference>
<comment type="similarity">
    <text evidence="1">Belongs to the AB hydrolase superfamily.</text>
</comment>
<organism evidence="3 4">
    <name type="scientific">Aquabacterium lacunae</name>
    <dbReference type="NCBI Taxonomy" id="2528630"/>
    <lineage>
        <taxon>Bacteria</taxon>
        <taxon>Pseudomonadati</taxon>
        <taxon>Pseudomonadota</taxon>
        <taxon>Betaproteobacteria</taxon>
        <taxon>Burkholderiales</taxon>
        <taxon>Aquabacterium</taxon>
    </lineage>
</organism>
<evidence type="ECO:0000256" key="1">
    <source>
        <dbReference type="ARBA" id="ARBA00008645"/>
    </source>
</evidence>
<dbReference type="Pfam" id="PF00561">
    <property type="entry name" value="Abhydrolase_1"/>
    <property type="match status" value="1"/>
</dbReference>
<evidence type="ECO:0000313" key="4">
    <source>
        <dbReference type="Proteomes" id="UP000292120"/>
    </source>
</evidence>
<comment type="caution">
    <text evidence="3">The sequence shown here is derived from an EMBL/GenBank/DDBJ whole genome shotgun (WGS) entry which is preliminary data.</text>
</comment>
<evidence type="ECO:0000313" key="3">
    <source>
        <dbReference type="EMBL" id="TBO31499.1"/>
    </source>
</evidence>
<feature type="domain" description="AB hydrolase-1" evidence="2">
    <location>
        <begin position="21"/>
        <end position="255"/>
    </location>
</feature>
<dbReference type="AlphaFoldDB" id="A0A4Q9H521"/>
<dbReference type="Gene3D" id="3.40.50.1820">
    <property type="entry name" value="alpha/beta hydrolase"/>
    <property type="match status" value="1"/>
</dbReference>
<protein>
    <submittedName>
        <fullName evidence="3">Alpha/beta hydrolase</fullName>
    </submittedName>
</protein>
<evidence type="ECO:0000259" key="2">
    <source>
        <dbReference type="Pfam" id="PF00561"/>
    </source>
</evidence>
<reference evidence="3 4" key="1">
    <citation type="submission" date="2019-02" db="EMBL/GenBank/DDBJ databases">
        <title>Aquabacterium sp. strain KMB7.</title>
        <authorList>
            <person name="Chen W.-M."/>
        </authorList>
    </citation>
    <scope>NUCLEOTIDE SEQUENCE [LARGE SCALE GENOMIC DNA]</scope>
    <source>
        <strain evidence="3 4">KMB7</strain>
    </source>
</reference>
<gene>
    <name evidence="3" type="ORF">EYS42_09745</name>
</gene>
<dbReference type="PANTHER" id="PTHR43039">
    <property type="entry name" value="ESTERASE-RELATED"/>
    <property type="match status" value="1"/>
</dbReference>
<dbReference type="InterPro" id="IPR000073">
    <property type="entry name" value="AB_hydrolase_1"/>
</dbReference>
<dbReference type="OrthoDB" id="8680283at2"/>
<sequence length="271" mass="29835">MSTTTVLERNHVTVMGEGAQTLVFAHGFGCDQQMWRFVAPDLARDHRVVLFDYVGCGRSDASAWNPQRYASLNGYAQDLIDVCDALGLQQVVFVGHSVSSMIGALAAIARPELFAHLVMVGPSARYINDPPHYHGGFEAADIEGLLGMMESNMIGWANYLAPVVMQNTDRQELSQELANSFCAGDPAIGQRFARLVFFGDNRADLPHVPVPVLVMQCSDDAIAPESVGHYVHQHLPRSTLVQLQATGHCPHMSHPQETIEVLRHYLQTDSR</sequence>
<dbReference type="InterPro" id="IPR029058">
    <property type="entry name" value="AB_hydrolase_fold"/>
</dbReference>
<dbReference type="GO" id="GO:0016787">
    <property type="term" value="F:hydrolase activity"/>
    <property type="evidence" value="ECO:0007669"/>
    <property type="project" value="UniProtKB-KW"/>
</dbReference>
<accession>A0A4Q9H521</accession>
<dbReference type="SUPFAM" id="SSF53474">
    <property type="entry name" value="alpha/beta-Hydrolases"/>
    <property type="match status" value="1"/>
</dbReference>